<comment type="caution">
    <text evidence="3">The sequence shown here is derived from an EMBL/GenBank/DDBJ whole genome shotgun (WGS) entry which is preliminary data.</text>
</comment>
<dbReference type="InterPro" id="IPR001322">
    <property type="entry name" value="Lamin_tail_dom"/>
</dbReference>
<dbReference type="PROSITE" id="PS51841">
    <property type="entry name" value="LTD"/>
    <property type="match status" value="1"/>
</dbReference>
<dbReference type="AlphaFoldDB" id="A0AA35SUI0"/>
<dbReference type="SUPFAM" id="SSF74853">
    <property type="entry name" value="Lamin A/C globular tail domain"/>
    <property type="match status" value="1"/>
</dbReference>
<dbReference type="Proteomes" id="UP001174909">
    <property type="component" value="Unassembled WGS sequence"/>
</dbReference>
<dbReference type="InterPro" id="IPR011089">
    <property type="entry name" value="GmrSD_C"/>
</dbReference>
<dbReference type="Pfam" id="PF00932">
    <property type="entry name" value="LTD"/>
    <property type="match status" value="1"/>
</dbReference>
<dbReference type="InterPro" id="IPR036415">
    <property type="entry name" value="Lamin_tail_dom_sf"/>
</dbReference>
<evidence type="ECO:0000259" key="2">
    <source>
        <dbReference type="PROSITE" id="PS51841"/>
    </source>
</evidence>
<gene>
    <name evidence="3" type="ORF">GBAR_LOCUS19944</name>
</gene>
<evidence type="ECO:0000313" key="4">
    <source>
        <dbReference type="Proteomes" id="UP001174909"/>
    </source>
</evidence>
<dbReference type="PANTHER" id="PTHR24094">
    <property type="entry name" value="SECRETED PROTEIN"/>
    <property type="match status" value="1"/>
</dbReference>
<dbReference type="Pfam" id="PF07510">
    <property type="entry name" value="GmrSD_C"/>
    <property type="match status" value="1"/>
</dbReference>
<name>A0AA35SUI0_GEOBA</name>
<keyword evidence="4" id="KW-1185">Reference proteome</keyword>
<dbReference type="PANTHER" id="PTHR24094:SF15">
    <property type="entry name" value="AMP-DEPENDENT SYNTHETASE_LIGASE DOMAIN-CONTAINING PROTEIN-RELATED"/>
    <property type="match status" value="1"/>
</dbReference>
<evidence type="ECO:0000256" key="1">
    <source>
        <dbReference type="SAM" id="MobiDB-lite"/>
    </source>
</evidence>
<evidence type="ECO:0000313" key="3">
    <source>
        <dbReference type="EMBL" id="CAI8035598.1"/>
    </source>
</evidence>
<feature type="domain" description="LTD" evidence="2">
    <location>
        <begin position="230"/>
        <end position="352"/>
    </location>
</feature>
<dbReference type="EMBL" id="CASHTH010002811">
    <property type="protein sequence ID" value="CAI8035598.1"/>
    <property type="molecule type" value="Genomic_DNA"/>
</dbReference>
<dbReference type="Gene3D" id="2.60.40.1260">
    <property type="entry name" value="Lamin Tail domain"/>
    <property type="match status" value="1"/>
</dbReference>
<organism evidence="3 4">
    <name type="scientific">Geodia barretti</name>
    <name type="common">Barrett's horny sponge</name>
    <dbReference type="NCBI Taxonomy" id="519541"/>
    <lineage>
        <taxon>Eukaryota</taxon>
        <taxon>Metazoa</taxon>
        <taxon>Porifera</taxon>
        <taxon>Demospongiae</taxon>
        <taxon>Heteroscleromorpha</taxon>
        <taxon>Tetractinellida</taxon>
        <taxon>Astrophorina</taxon>
        <taxon>Geodiidae</taxon>
        <taxon>Geodia</taxon>
    </lineage>
</organism>
<feature type="region of interest" description="Disordered" evidence="1">
    <location>
        <begin position="382"/>
        <end position="401"/>
    </location>
</feature>
<feature type="region of interest" description="Disordered" evidence="1">
    <location>
        <begin position="1"/>
        <end position="27"/>
    </location>
</feature>
<sequence length="401" mass="43230">MSTAPPASPSPTGTSTSRPIPTTTSGGDVIQVPRLVIAEIPVDIPGYSRDDWKHWVDVDRDCQDTRAEVLIQESTTVPAFNTDRNCRVIGGSWDGPYTGQTFTEASDVDIDHLVPLKNAHVSGAWQWDEARKEDYANSIATDFHLIAVDKSSNRAKGAKGPEEWQPPDETYRCQYAQDWIAVKDAWGLTATVNEWEALQGMLGQCSGAVKLMDGAGTIALLPTEQPVPAPTGVPSPTAPTGPLLITEIMADPAAVRDTAGEWFEVYNADAELAVNLENWTIRRANGDEHRILSRVVVLPEGYVVLARNGDESANGGITAVYEYQGINLTNDEDSIELVDSSGQLVDRVAYNADLVFPGASTSLEPTALNADANDNPDNWCRASSAMDNGDFGTPGEENDPC</sequence>
<reference evidence="3" key="1">
    <citation type="submission" date="2023-03" db="EMBL/GenBank/DDBJ databases">
        <authorList>
            <person name="Steffen K."/>
            <person name="Cardenas P."/>
        </authorList>
    </citation>
    <scope>NUCLEOTIDE SEQUENCE</scope>
</reference>
<protein>
    <submittedName>
        <fullName evidence="3">Uncharacterized secreted protein ARB_06907</fullName>
    </submittedName>
</protein>
<proteinExistence type="predicted"/>
<accession>A0AA35SUI0</accession>